<dbReference type="AlphaFoldDB" id="A0A2N9YCV6"/>
<sequence length="157" mass="17700">MRTARASKIPANRMNEITEYLRLVPTEKAEEVLNLIAEHLGRERQREPVQLTLIQNGEAIPAEPTGQLSLVENVQIVKLETELKENRAELETVEAKAEELGTELETCKRSLEIAEAKISGLKTVLATFKMQAHPTSPRWQHARLLLAELENLFLIAV</sequence>
<gene>
    <name evidence="2" type="ORF">BLE401_05970</name>
</gene>
<reference evidence="3" key="1">
    <citation type="submission" date="2016-12" db="EMBL/GenBank/DDBJ databases">
        <title>Complete Genome Sequence of Beggiatoa leptomitiformis D-401.</title>
        <authorList>
            <person name="Fomenkov A."/>
            <person name="Vincze T."/>
            <person name="Grabovich M."/>
            <person name="Anton B.P."/>
            <person name="Dubinina G."/>
            <person name="Orlova M."/>
            <person name="Belousova E."/>
            <person name="Roberts R.J."/>
        </authorList>
    </citation>
    <scope>NUCLEOTIDE SEQUENCE [LARGE SCALE GENOMIC DNA]</scope>
    <source>
        <strain evidence="3">D-401</strain>
    </source>
</reference>
<protein>
    <submittedName>
        <fullName evidence="2">Uncharacterized protein</fullName>
    </submittedName>
</protein>
<dbReference type="Proteomes" id="UP000234271">
    <property type="component" value="Chromosome"/>
</dbReference>
<dbReference type="RefSeq" id="WP_062147224.1">
    <property type="nucleotide sequence ID" value="NZ_CP012373.2"/>
</dbReference>
<organism evidence="2 3">
    <name type="scientific">Beggiatoa leptomitoformis</name>
    <dbReference type="NCBI Taxonomy" id="288004"/>
    <lineage>
        <taxon>Bacteria</taxon>
        <taxon>Pseudomonadati</taxon>
        <taxon>Pseudomonadota</taxon>
        <taxon>Gammaproteobacteria</taxon>
        <taxon>Thiotrichales</taxon>
        <taxon>Thiotrichaceae</taxon>
        <taxon>Beggiatoa</taxon>
    </lineage>
</organism>
<evidence type="ECO:0000313" key="2">
    <source>
        <dbReference type="EMBL" id="AUI68290.1"/>
    </source>
</evidence>
<accession>A0A2N9YCV6</accession>
<feature type="coiled-coil region" evidence="1">
    <location>
        <begin position="76"/>
        <end position="117"/>
    </location>
</feature>
<keyword evidence="1" id="KW-0175">Coiled coil</keyword>
<dbReference type="KEGG" id="blep:AL038_00105"/>
<keyword evidence="3" id="KW-1185">Reference proteome</keyword>
<evidence type="ECO:0000313" key="3">
    <source>
        <dbReference type="Proteomes" id="UP000234271"/>
    </source>
</evidence>
<dbReference type="OrthoDB" id="5629420at2"/>
<dbReference type="EMBL" id="CP018889">
    <property type="protein sequence ID" value="AUI68290.1"/>
    <property type="molecule type" value="Genomic_DNA"/>
</dbReference>
<proteinExistence type="predicted"/>
<name>A0A2N9YCV6_9GAMM</name>
<evidence type="ECO:0000256" key="1">
    <source>
        <dbReference type="SAM" id="Coils"/>
    </source>
</evidence>